<dbReference type="InterPro" id="IPR001680">
    <property type="entry name" value="WD40_rpt"/>
</dbReference>
<feature type="repeat" description="WD" evidence="3">
    <location>
        <begin position="157"/>
        <end position="198"/>
    </location>
</feature>
<feature type="repeat" description="WD" evidence="3">
    <location>
        <begin position="283"/>
        <end position="319"/>
    </location>
</feature>
<dbReference type="OMA" id="LDSSMCL"/>
<dbReference type="CDD" id="cd00200">
    <property type="entry name" value="WD40"/>
    <property type="match status" value="1"/>
</dbReference>
<keyword evidence="2" id="KW-0677">Repeat</keyword>
<dbReference type="RefSeq" id="XP_020435536.1">
    <property type="nucleotide sequence ID" value="XM_020574494.1"/>
</dbReference>
<proteinExistence type="predicted"/>
<keyword evidence="6" id="KW-1185">Reference proteome</keyword>
<dbReference type="PROSITE" id="PS00678">
    <property type="entry name" value="WD_REPEATS_1"/>
    <property type="match status" value="2"/>
</dbReference>
<feature type="repeat" description="WD" evidence="3">
    <location>
        <begin position="241"/>
        <end position="282"/>
    </location>
</feature>
<accession>D3B554</accession>
<feature type="domain" description="EML-like second beta-propeller" evidence="4">
    <location>
        <begin position="122"/>
        <end position="278"/>
    </location>
</feature>
<dbReference type="PRINTS" id="PR00320">
    <property type="entry name" value="GPROTEINBRPT"/>
</dbReference>
<dbReference type="InterPro" id="IPR036322">
    <property type="entry name" value="WD40_repeat_dom_sf"/>
</dbReference>
<evidence type="ECO:0000256" key="2">
    <source>
        <dbReference type="ARBA" id="ARBA00022737"/>
    </source>
</evidence>
<dbReference type="PANTHER" id="PTHR44090">
    <property type="entry name" value="WD REPEAT-CONTAINING PROTEIN 61"/>
    <property type="match status" value="1"/>
</dbReference>
<dbReference type="Pfam" id="PF00400">
    <property type="entry name" value="WD40"/>
    <property type="match status" value="1"/>
</dbReference>
<reference evidence="5 6" key="1">
    <citation type="journal article" date="2011" name="Genome Res.">
        <title>Phylogeny-wide analysis of social amoeba genomes highlights ancient origins for complex intercellular communication.</title>
        <authorList>
            <person name="Heidel A.J."/>
            <person name="Lawal H.M."/>
            <person name="Felder M."/>
            <person name="Schilde C."/>
            <person name="Helps N.R."/>
            <person name="Tunggal B."/>
            <person name="Rivero F."/>
            <person name="John U."/>
            <person name="Schleicher M."/>
            <person name="Eichinger L."/>
            <person name="Platzer M."/>
            <person name="Noegel A.A."/>
            <person name="Schaap P."/>
            <person name="Gloeckner G."/>
        </authorList>
    </citation>
    <scope>NUCLEOTIDE SEQUENCE [LARGE SCALE GENOMIC DNA]</scope>
    <source>
        <strain evidence="6">ATCC 26659 / Pp 5 / PN500</strain>
    </source>
</reference>
<dbReference type="PANTHER" id="PTHR44090:SF1">
    <property type="entry name" value="SUPERKILLER COMPLEX PROTEIN 8"/>
    <property type="match status" value="1"/>
</dbReference>
<evidence type="ECO:0000313" key="6">
    <source>
        <dbReference type="Proteomes" id="UP000001396"/>
    </source>
</evidence>
<evidence type="ECO:0000259" key="4">
    <source>
        <dbReference type="Pfam" id="PF23414"/>
    </source>
</evidence>
<dbReference type="InterPro" id="IPR015943">
    <property type="entry name" value="WD40/YVTN_repeat-like_dom_sf"/>
</dbReference>
<dbReference type="InterPro" id="IPR055442">
    <property type="entry name" value="Beta-prop_EML-like_2nd"/>
</dbReference>
<dbReference type="InterPro" id="IPR020472">
    <property type="entry name" value="WD40_PAC1"/>
</dbReference>
<dbReference type="AlphaFoldDB" id="D3B554"/>
<dbReference type="SMART" id="SM00320">
    <property type="entry name" value="WD40"/>
    <property type="match status" value="7"/>
</dbReference>
<dbReference type="GeneID" id="31359052"/>
<dbReference type="Pfam" id="PF23414">
    <property type="entry name" value="Beta-prop_EML_2"/>
    <property type="match status" value="1"/>
</dbReference>
<comment type="caution">
    <text evidence="5">The sequence shown here is derived from an EMBL/GenBank/DDBJ whole genome shotgun (WGS) entry which is preliminary data.</text>
</comment>
<organism evidence="5 6">
    <name type="scientific">Heterostelium pallidum (strain ATCC 26659 / Pp 5 / PN500)</name>
    <name type="common">Cellular slime mold</name>
    <name type="synonym">Polysphondylium pallidum</name>
    <dbReference type="NCBI Taxonomy" id="670386"/>
    <lineage>
        <taxon>Eukaryota</taxon>
        <taxon>Amoebozoa</taxon>
        <taxon>Evosea</taxon>
        <taxon>Eumycetozoa</taxon>
        <taxon>Dictyostelia</taxon>
        <taxon>Acytosteliales</taxon>
        <taxon>Acytosteliaceae</taxon>
        <taxon>Heterostelium</taxon>
    </lineage>
</organism>
<dbReference type="EMBL" id="ADBJ01000015">
    <property type="protein sequence ID" value="EFA83419.1"/>
    <property type="molecule type" value="Genomic_DNA"/>
</dbReference>
<evidence type="ECO:0000256" key="1">
    <source>
        <dbReference type="ARBA" id="ARBA00022574"/>
    </source>
</evidence>
<protein>
    <submittedName>
        <fullName evidence="5">WD40 repeat-containing protein</fullName>
    </submittedName>
</protein>
<gene>
    <name evidence="5" type="primary">wdr61</name>
    <name evidence="5" type="ORF">PPL_03565</name>
</gene>
<sequence length="319" mass="34817">MFEITKKVSNAHDDGIWAVSWSADCIATAGMSSRVKTWNTSPANFLTEKKSFDKHILGVSSLDINIGSKYLATSGLDSHIKIWNLQDNALFKDIDLLTLSLSKPINNNNNDNDNDNNIVGTWALAFSPTGEQFVSVSQTGSVNMWITETGEKRVLQAPNEQRPLMSVAYAPSGKLIATGASDGTVVVYDIDTGKQVNTFECHAMPVRTLCFSPDSKHLFSGSDDSKINIYDPLGQGVIASLQGHSSWVLSVRCSKDGNKLASSSSDRTVKIWDIATKKCDHTFNDHADQVWGVAWSPVDSSKLISVSDDCSMIVYSIKQ</sequence>
<dbReference type="GO" id="GO:0016593">
    <property type="term" value="C:Cdc73/Paf1 complex"/>
    <property type="evidence" value="ECO:0007669"/>
    <property type="project" value="TreeGrafter"/>
</dbReference>
<dbReference type="InterPro" id="IPR051510">
    <property type="entry name" value="SKI8"/>
</dbReference>
<name>D3B554_HETP5</name>
<dbReference type="Proteomes" id="UP000001396">
    <property type="component" value="Unassembled WGS sequence"/>
</dbReference>
<dbReference type="PROSITE" id="PS50294">
    <property type="entry name" value="WD_REPEATS_REGION"/>
    <property type="match status" value="5"/>
</dbReference>
<feature type="repeat" description="WD" evidence="3">
    <location>
        <begin position="199"/>
        <end position="231"/>
    </location>
</feature>
<evidence type="ECO:0000313" key="5">
    <source>
        <dbReference type="EMBL" id="EFA83419.1"/>
    </source>
</evidence>
<keyword evidence="1 3" id="KW-0853">WD repeat</keyword>
<dbReference type="InterPro" id="IPR019775">
    <property type="entry name" value="WD40_repeat_CS"/>
</dbReference>
<dbReference type="Gene3D" id="2.130.10.10">
    <property type="entry name" value="YVTN repeat-like/Quinoprotein amine dehydrogenase"/>
    <property type="match status" value="1"/>
</dbReference>
<dbReference type="PROSITE" id="PS50082">
    <property type="entry name" value="WD_REPEATS_2"/>
    <property type="match status" value="5"/>
</dbReference>
<dbReference type="SUPFAM" id="SSF50978">
    <property type="entry name" value="WD40 repeat-like"/>
    <property type="match status" value="1"/>
</dbReference>
<feature type="repeat" description="WD" evidence="3">
    <location>
        <begin position="52"/>
        <end position="93"/>
    </location>
</feature>
<dbReference type="InParanoid" id="D3B554"/>
<dbReference type="STRING" id="670386.D3B554"/>
<evidence type="ECO:0000256" key="3">
    <source>
        <dbReference type="PROSITE-ProRule" id="PRU00221"/>
    </source>
</evidence>